<protein>
    <submittedName>
        <fullName evidence="2">Uncharacterized protein</fullName>
    </submittedName>
</protein>
<organism evidence="2">
    <name type="scientific">Absidia glauca</name>
    <name type="common">Pin mould</name>
    <dbReference type="NCBI Taxonomy" id="4829"/>
    <lineage>
        <taxon>Eukaryota</taxon>
        <taxon>Fungi</taxon>
        <taxon>Fungi incertae sedis</taxon>
        <taxon>Mucoromycota</taxon>
        <taxon>Mucoromycotina</taxon>
        <taxon>Mucoromycetes</taxon>
        <taxon>Mucorales</taxon>
        <taxon>Cunninghamellaceae</taxon>
        <taxon>Absidia</taxon>
    </lineage>
</organism>
<evidence type="ECO:0000313" key="3">
    <source>
        <dbReference type="Proteomes" id="UP000078561"/>
    </source>
</evidence>
<dbReference type="Proteomes" id="UP000078561">
    <property type="component" value="Unassembled WGS sequence"/>
</dbReference>
<dbReference type="EMBL" id="LT551899">
    <property type="protein sequence ID" value="SAL97665.1"/>
    <property type="molecule type" value="Genomic_DNA"/>
</dbReference>
<keyword evidence="3" id="KW-1185">Reference proteome</keyword>
<feature type="region of interest" description="Disordered" evidence="1">
    <location>
        <begin position="55"/>
        <end position="86"/>
    </location>
</feature>
<reference evidence="2" key="1">
    <citation type="submission" date="2016-04" db="EMBL/GenBank/DDBJ databases">
        <authorList>
            <person name="Evans L.H."/>
            <person name="Alamgir A."/>
            <person name="Owens N."/>
            <person name="Weber N.D."/>
            <person name="Virtaneva K."/>
            <person name="Barbian K."/>
            <person name="Babar A."/>
            <person name="Rosenke K."/>
        </authorList>
    </citation>
    <scope>NUCLEOTIDE SEQUENCE [LARGE SCALE GENOMIC DNA]</scope>
    <source>
        <strain evidence="2">CBS 101.48</strain>
    </source>
</reference>
<evidence type="ECO:0000313" key="2">
    <source>
        <dbReference type="EMBL" id="SAL97665.1"/>
    </source>
</evidence>
<proteinExistence type="predicted"/>
<sequence length="107" mass="12837">MLHQHSFVNSNPAFQFWRLAHQVVGTGDIKQWWDLHRRRRRQYRGHYQYSCRRRRSLSNAGKKEERCKRQNVNHGKKKDERHAEGESYPMFADQGGCIGSESFVMRC</sequence>
<evidence type="ECO:0000256" key="1">
    <source>
        <dbReference type="SAM" id="MobiDB-lite"/>
    </source>
</evidence>
<dbReference type="AlphaFoldDB" id="A0A168LXK8"/>
<gene>
    <name evidence="2" type="primary">ABSGL_03172.1 scaffold 4267</name>
</gene>
<dbReference type="InParanoid" id="A0A168LXK8"/>
<accession>A0A168LXK8</accession>
<name>A0A168LXK8_ABSGL</name>